<dbReference type="InterPro" id="IPR014039">
    <property type="entry name" value="Transl_elong_EFTs/EF1B_dimer"/>
</dbReference>
<dbReference type="EMBL" id="JADNRY010000011">
    <property type="protein sequence ID" value="KAF9074868.1"/>
    <property type="molecule type" value="Genomic_DNA"/>
</dbReference>
<keyword evidence="5 6" id="KW-0496">Mitochondrion</keyword>
<keyword evidence="3 6" id="KW-0648">Protein biosynthesis</keyword>
<dbReference type="Pfam" id="PF00889">
    <property type="entry name" value="EF_TS"/>
    <property type="match status" value="1"/>
</dbReference>
<dbReference type="OrthoDB" id="277235at2759"/>
<name>A0A9P5UE34_9AGAR</name>
<dbReference type="CDD" id="cd14275">
    <property type="entry name" value="UBA_EF-Ts"/>
    <property type="match status" value="1"/>
</dbReference>
<comment type="subcellular location">
    <subcellularLocation>
        <location evidence="6">Mitochondrion</location>
    </subcellularLocation>
</comment>
<keyword evidence="2 6" id="KW-0251">Elongation factor</keyword>
<dbReference type="Gene3D" id="3.30.479.20">
    <property type="entry name" value="Elongation factor Ts, dimerisation domain"/>
    <property type="match status" value="2"/>
</dbReference>
<evidence type="ECO:0000313" key="8">
    <source>
        <dbReference type="EMBL" id="KAF9074868.1"/>
    </source>
</evidence>
<proteinExistence type="inferred from homology"/>
<dbReference type="GO" id="GO:0003746">
    <property type="term" value="F:translation elongation factor activity"/>
    <property type="evidence" value="ECO:0007669"/>
    <property type="project" value="UniProtKB-UniRule"/>
</dbReference>
<dbReference type="GO" id="GO:0005739">
    <property type="term" value="C:mitochondrion"/>
    <property type="evidence" value="ECO:0007669"/>
    <property type="project" value="UniProtKB-SubCell"/>
</dbReference>
<dbReference type="Proteomes" id="UP000772434">
    <property type="component" value="Unassembled WGS sequence"/>
</dbReference>
<dbReference type="SUPFAM" id="SSF46934">
    <property type="entry name" value="UBA-like"/>
    <property type="match status" value="1"/>
</dbReference>
<evidence type="ECO:0000256" key="3">
    <source>
        <dbReference type="ARBA" id="ARBA00022917"/>
    </source>
</evidence>
<dbReference type="SUPFAM" id="SSF54713">
    <property type="entry name" value="Elongation factor Ts (EF-Ts), dimerisation domain"/>
    <property type="match status" value="2"/>
</dbReference>
<evidence type="ECO:0000256" key="4">
    <source>
        <dbReference type="ARBA" id="ARBA00022946"/>
    </source>
</evidence>
<dbReference type="PANTHER" id="PTHR11741">
    <property type="entry name" value="ELONGATION FACTOR TS"/>
    <property type="match status" value="1"/>
</dbReference>
<keyword evidence="4" id="KW-0809">Transit peptide</keyword>
<dbReference type="GO" id="GO:0070125">
    <property type="term" value="P:mitochondrial translational elongation"/>
    <property type="evidence" value="ECO:0007669"/>
    <property type="project" value="TreeGrafter"/>
</dbReference>
<organism evidence="8 9">
    <name type="scientific">Rhodocollybia butyracea</name>
    <dbReference type="NCBI Taxonomy" id="206335"/>
    <lineage>
        <taxon>Eukaryota</taxon>
        <taxon>Fungi</taxon>
        <taxon>Dikarya</taxon>
        <taxon>Basidiomycota</taxon>
        <taxon>Agaricomycotina</taxon>
        <taxon>Agaricomycetes</taxon>
        <taxon>Agaricomycetidae</taxon>
        <taxon>Agaricales</taxon>
        <taxon>Marasmiineae</taxon>
        <taxon>Omphalotaceae</taxon>
        <taxon>Rhodocollybia</taxon>
    </lineage>
</organism>
<comment type="similarity">
    <text evidence="1 6">Belongs to the EF-Ts family.</text>
</comment>
<feature type="domain" description="Translation elongation factor EFTs/EF1B dimerisation" evidence="7">
    <location>
        <begin position="109"/>
        <end position="220"/>
    </location>
</feature>
<dbReference type="AlphaFoldDB" id="A0A9P5UE34"/>
<dbReference type="Gene3D" id="1.10.8.10">
    <property type="entry name" value="DNA helicase RuvA subunit, C-terminal domain"/>
    <property type="match status" value="1"/>
</dbReference>
<comment type="caution">
    <text evidence="8">The sequence shown here is derived from an EMBL/GenBank/DDBJ whole genome shotgun (WGS) entry which is preliminary data.</text>
</comment>
<evidence type="ECO:0000256" key="2">
    <source>
        <dbReference type="ARBA" id="ARBA00022768"/>
    </source>
</evidence>
<evidence type="ECO:0000259" key="7">
    <source>
        <dbReference type="Pfam" id="PF00889"/>
    </source>
</evidence>
<evidence type="ECO:0000313" key="9">
    <source>
        <dbReference type="Proteomes" id="UP000772434"/>
    </source>
</evidence>
<gene>
    <name evidence="6" type="primary">TSF1</name>
    <name evidence="8" type="ORF">BDP27DRAFT_1316096</name>
</gene>
<keyword evidence="9" id="KW-1185">Reference proteome</keyword>
<comment type="function">
    <text evidence="6">Associates with the EF-Tu.GDP complex and induces the exchange of GDP to GTP. It remains bound to the aminoacyl-tRNA.EF-Tu.GTP complex up to the GTP hydrolysis stage on the ribosome.</text>
</comment>
<protein>
    <recommendedName>
        <fullName evidence="6">Elongation factor Ts, mitochondrial</fullName>
        <shortName evidence="6">EF-Ts</shortName>
        <shortName evidence="6">EF-TsMt</shortName>
    </recommendedName>
</protein>
<accession>A0A9P5UE34</accession>
<reference evidence="8" key="1">
    <citation type="submission" date="2020-11" db="EMBL/GenBank/DDBJ databases">
        <authorList>
            <consortium name="DOE Joint Genome Institute"/>
            <person name="Ahrendt S."/>
            <person name="Riley R."/>
            <person name="Andreopoulos W."/>
            <person name="Labutti K."/>
            <person name="Pangilinan J."/>
            <person name="Ruiz-Duenas F.J."/>
            <person name="Barrasa J.M."/>
            <person name="Sanchez-Garcia M."/>
            <person name="Camarero S."/>
            <person name="Miyauchi S."/>
            <person name="Serrano A."/>
            <person name="Linde D."/>
            <person name="Babiker R."/>
            <person name="Drula E."/>
            <person name="Ayuso-Fernandez I."/>
            <person name="Pacheco R."/>
            <person name="Padilla G."/>
            <person name="Ferreira P."/>
            <person name="Barriuso J."/>
            <person name="Kellner H."/>
            <person name="Castanera R."/>
            <person name="Alfaro M."/>
            <person name="Ramirez L."/>
            <person name="Pisabarro A.G."/>
            <person name="Kuo A."/>
            <person name="Tritt A."/>
            <person name="Lipzen A."/>
            <person name="He G."/>
            <person name="Yan M."/>
            <person name="Ng V."/>
            <person name="Cullen D."/>
            <person name="Martin F."/>
            <person name="Rosso M.-N."/>
            <person name="Henrissat B."/>
            <person name="Hibbett D."/>
            <person name="Martinez A.T."/>
            <person name="Grigoriev I.V."/>
        </authorList>
    </citation>
    <scope>NUCLEOTIDE SEQUENCE</scope>
    <source>
        <strain evidence="8">AH 40177</strain>
    </source>
</reference>
<evidence type="ECO:0000256" key="5">
    <source>
        <dbReference type="ARBA" id="ARBA00023128"/>
    </source>
</evidence>
<evidence type="ECO:0000256" key="1">
    <source>
        <dbReference type="ARBA" id="ARBA00005532"/>
    </source>
</evidence>
<dbReference type="HAMAP" id="MF_00050">
    <property type="entry name" value="EF_Ts"/>
    <property type="match status" value="1"/>
</dbReference>
<dbReference type="InterPro" id="IPR009060">
    <property type="entry name" value="UBA-like_sf"/>
</dbReference>
<dbReference type="PANTHER" id="PTHR11741:SF0">
    <property type="entry name" value="ELONGATION FACTOR TS, MITOCHONDRIAL"/>
    <property type="match status" value="1"/>
</dbReference>
<sequence length="314" mass="34381">MLKFTQPAARLSLHRLYSSAPAKSRVQLVAELRKVSSAPIIKARQALDECNGDFDAARRWLEDDMRKSGVAKAEKIKDRATSEGLISISILEGGLGSQTGSGSGLVKAGIVELNCESDFVSRTDEFTRLASEIAQIAAQSSTQQQQESPFVPLSVENLLQTSHASGSTVSSLITDVIARLGENISLRRATLLSQPSISSSVFRAASYLHQGRVGALDLISLRSAPPSLFRDDAFIGDLAKLERALARQTAGFMTLAIDKPRNAEDELETVLYEQPFMMLGEEITVRTVLDQWQKKWGIEQVAVSDFVRWEVGRD</sequence>
<evidence type="ECO:0000256" key="6">
    <source>
        <dbReference type="HAMAP-Rule" id="MF_03135"/>
    </source>
</evidence>
<dbReference type="InterPro" id="IPR036402">
    <property type="entry name" value="EF-Ts_dimer_sf"/>
</dbReference>
<dbReference type="InterPro" id="IPR001816">
    <property type="entry name" value="Transl_elong_EFTs/EF1B"/>
</dbReference>